<evidence type="ECO:0000313" key="2">
    <source>
        <dbReference type="EMBL" id="CAH1426215.1"/>
    </source>
</evidence>
<protein>
    <recommendedName>
        <fullName evidence="4">Myb/SANT-like domain-containing protein</fullName>
    </recommendedName>
</protein>
<accession>A0AAU9MJ14</accession>
<dbReference type="PANTHER" id="PTHR45023:SF13">
    <property type="entry name" value="PUTATIVE-RELATED"/>
    <property type="match status" value="1"/>
</dbReference>
<gene>
    <name evidence="2" type="ORF">LVIROSA_LOCUS13306</name>
</gene>
<dbReference type="AlphaFoldDB" id="A0AAU9MJ14"/>
<organism evidence="2 3">
    <name type="scientific">Lactuca virosa</name>
    <dbReference type="NCBI Taxonomy" id="75947"/>
    <lineage>
        <taxon>Eukaryota</taxon>
        <taxon>Viridiplantae</taxon>
        <taxon>Streptophyta</taxon>
        <taxon>Embryophyta</taxon>
        <taxon>Tracheophyta</taxon>
        <taxon>Spermatophyta</taxon>
        <taxon>Magnoliopsida</taxon>
        <taxon>eudicotyledons</taxon>
        <taxon>Gunneridae</taxon>
        <taxon>Pentapetalae</taxon>
        <taxon>asterids</taxon>
        <taxon>campanulids</taxon>
        <taxon>Asterales</taxon>
        <taxon>Asteraceae</taxon>
        <taxon>Cichorioideae</taxon>
        <taxon>Cichorieae</taxon>
        <taxon>Lactucinae</taxon>
        <taxon>Lactuca</taxon>
    </lineage>
</organism>
<dbReference type="PANTHER" id="PTHR45023">
    <property type="match status" value="1"/>
</dbReference>
<dbReference type="EMBL" id="CAKMRJ010002223">
    <property type="protein sequence ID" value="CAH1426215.1"/>
    <property type="molecule type" value="Genomic_DNA"/>
</dbReference>
<proteinExistence type="predicted"/>
<sequence length="139" mass="16276">MLINVESDSSSDDPTPERNEEETNEELQPVVEAYVDVSKDNQCGNQQRFDAFWEMVLEHFSVQMGGLERSRHQVNSKWKDLQKKCNAFNSIYNRRMNSVASRRSGADVLQSSLSEYQWTINQKCFPHQQAWEWLKDNAK</sequence>
<keyword evidence="3" id="KW-1185">Reference proteome</keyword>
<name>A0AAU9MJ14_9ASTR</name>
<dbReference type="Proteomes" id="UP001157418">
    <property type="component" value="Unassembled WGS sequence"/>
</dbReference>
<evidence type="ECO:0000256" key="1">
    <source>
        <dbReference type="SAM" id="MobiDB-lite"/>
    </source>
</evidence>
<reference evidence="2 3" key="1">
    <citation type="submission" date="2022-01" db="EMBL/GenBank/DDBJ databases">
        <authorList>
            <person name="Xiong W."/>
            <person name="Schranz E."/>
        </authorList>
    </citation>
    <scope>NUCLEOTIDE SEQUENCE [LARGE SCALE GENOMIC DNA]</scope>
</reference>
<evidence type="ECO:0000313" key="3">
    <source>
        <dbReference type="Proteomes" id="UP001157418"/>
    </source>
</evidence>
<comment type="caution">
    <text evidence="2">The sequence shown here is derived from an EMBL/GenBank/DDBJ whole genome shotgun (WGS) entry which is preliminary data.</text>
</comment>
<evidence type="ECO:0008006" key="4">
    <source>
        <dbReference type="Google" id="ProtNLM"/>
    </source>
</evidence>
<feature type="region of interest" description="Disordered" evidence="1">
    <location>
        <begin position="1"/>
        <end position="28"/>
    </location>
</feature>